<dbReference type="PANTHER" id="PTHR42673:SF4">
    <property type="entry name" value="MALEYLACETOACETATE ISOMERASE"/>
    <property type="match status" value="1"/>
</dbReference>
<dbReference type="Gene3D" id="1.20.1050.10">
    <property type="match status" value="1"/>
</dbReference>
<gene>
    <name evidence="4" type="primary">maiA</name>
    <name evidence="4" type="ORF">Q4610_12020</name>
</gene>
<protein>
    <submittedName>
        <fullName evidence="4">Maleylacetoacetate isomerase</fullName>
        <ecNumber evidence="4">5.2.1.2</ecNumber>
    </submittedName>
</protein>
<keyword evidence="4" id="KW-0413">Isomerase</keyword>
<dbReference type="Pfam" id="PF13417">
    <property type="entry name" value="GST_N_3"/>
    <property type="match status" value="1"/>
</dbReference>
<dbReference type="PANTHER" id="PTHR42673">
    <property type="entry name" value="MALEYLACETOACETATE ISOMERASE"/>
    <property type="match status" value="1"/>
</dbReference>
<dbReference type="SUPFAM" id="SSF52833">
    <property type="entry name" value="Thioredoxin-like"/>
    <property type="match status" value="1"/>
</dbReference>
<dbReference type="InterPro" id="IPR034330">
    <property type="entry name" value="GST_Zeta_C"/>
</dbReference>
<feature type="domain" description="GST C-terminal" evidence="3">
    <location>
        <begin position="88"/>
        <end position="211"/>
    </location>
</feature>
<dbReference type="GO" id="GO:0016034">
    <property type="term" value="F:maleylacetoacetate isomerase activity"/>
    <property type="evidence" value="ECO:0007669"/>
    <property type="project" value="UniProtKB-EC"/>
</dbReference>
<dbReference type="SFLD" id="SFLDS00019">
    <property type="entry name" value="Glutathione_Transferase_(cytos"/>
    <property type="match status" value="1"/>
</dbReference>
<keyword evidence="5" id="KW-1185">Reference proteome</keyword>
<dbReference type="RefSeq" id="WP_304536188.1">
    <property type="nucleotide sequence ID" value="NZ_JAUQOM010000005.1"/>
</dbReference>
<dbReference type="PROSITE" id="PS50404">
    <property type="entry name" value="GST_NTER"/>
    <property type="match status" value="1"/>
</dbReference>
<evidence type="ECO:0000259" key="2">
    <source>
        <dbReference type="PROSITE" id="PS50404"/>
    </source>
</evidence>
<dbReference type="NCBIfam" id="TIGR01262">
    <property type="entry name" value="maiA"/>
    <property type="match status" value="1"/>
</dbReference>
<dbReference type="InterPro" id="IPR010987">
    <property type="entry name" value="Glutathione-S-Trfase_C-like"/>
</dbReference>
<evidence type="ECO:0000259" key="3">
    <source>
        <dbReference type="PROSITE" id="PS50405"/>
    </source>
</evidence>
<dbReference type="InterPro" id="IPR034333">
    <property type="entry name" value="GST_Zeta_N"/>
</dbReference>
<dbReference type="InterPro" id="IPR036282">
    <property type="entry name" value="Glutathione-S-Trfase_C_sf"/>
</dbReference>
<accession>A0ABT8ZML0</accession>
<dbReference type="InterPro" id="IPR004045">
    <property type="entry name" value="Glutathione_S-Trfase_N"/>
</dbReference>
<evidence type="ECO:0000313" key="5">
    <source>
        <dbReference type="Proteomes" id="UP001176471"/>
    </source>
</evidence>
<comment type="caution">
    <text evidence="4">The sequence shown here is derived from an EMBL/GenBank/DDBJ whole genome shotgun (WGS) entry which is preliminary data.</text>
</comment>
<dbReference type="EMBL" id="JAUQOM010000005">
    <property type="protein sequence ID" value="MDO7835769.1"/>
    <property type="molecule type" value="Genomic_DNA"/>
</dbReference>
<dbReference type="CDD" id="cd03191">
    <property type="entry name" value="GST_C_Zeta"/>
    <property type="match status" value="1"/>
</dbReference>
<dbReference type="Pfam" id="PF13410">
    <property type="entry name" value="GST_C_2"/>
    <property type="match status" value="1"/>
</dbReference>
<comment type="similarity">
    <text evidence="1">Belongs to the GST superfamily. Zeta family.</text>
</comment>
<organism evidence="4 5">
    <name type="scientific">Sphingobium cyanobacteriorum</name>
    <dbReference type="NCBI Taxonomy" id="3063954"/>
    <lineage>
        <taxon>Bacteria</taxon>
        <taxon>Pseudomonadati</taxon>
        <taxon>Pseudomonadota</taxon>
        <taxon>Alphaproteobacteria</taxon>
        <taxon>Sphingomonadales</taxon>
        <taxon>Sphingomonadaceae</taxon>
        <taxon>Sphingobium</taxon>
    </lineage>
</organism>
<feature type="domain" description="GST N-terminal" evidence="2">
    <location>
        <begin position="2"/>
        <end position="83"/>
    </location>
</feature>
<dbReference type="CDD" id="cd03042">
    <property type="entry name" value="GST_N_Zeta"/>
    <property type="match status" value="1"/>
</dbReference>
<dbReference type="InterPro" id="IPR005955">
    <property type="entry name" value="GST_Zeta"/>
</dbReference>
<evidence type="ECO:0000313" key="4">
    <source>
        <dbReference type="EMBL" id="MDO7835769.1"/>
    </source>
</evidence>
<name>A0ABT8ZML0_9SPHN</name>
<dbReference type="SFLD" id="SFLDG00358">
    <property type="entry name" value="Main_(cytGST)"/>
    <property type="match status" value="1"/>
</dbReference>
<sequence length="211" mass="23375">MTDMILHGFWRSSASWRVRIAMGMKGISWSDRTYRLRAGEQRSDAYLTLNPQGLVPALEIDGAVLTQSLAICEYLEELYPDPPLLPADPLDRARVRGFAQAIACDIHPIQNLKVLRMLGQRGLDEDTVQGWAREVIESGLEACSRLIADRNGSYCFGDSVTLADVVLIPQLHNARRFGARIDYPRIEAIEAACSTLPAFAAAHPARQPDAE</sequence>
<dbReference type="InterPro" id="IPR036249">
    <property type="entry name" value="Thioredoxin-like_sf"/>
</dbReference>
<dbReference type="InterPro" id="IPR040079">
    <property type="entry name" value="Glutathione_S-Trfase"/>
</dbReference>
<dbReference type="SUPFAM" id="SSF47616">
    <property type="entry name" value="GST C-terminal domain-like"/>
    <property type="match status" value="1"/>
</dbReference>
<dbReference type="Proteomes" id="UP001176471">
    <property type="component" value="Unassembled WGS sequence"/>
</dbReference>
<dbReference type="Gene3D" id="3.40.30.10">
    <property type="entry name" value="Glutaredoxin"/>
    <property type="match status" value="1"/>
</dbReference>
<dbReference type="EC" id="5.2.1.2" evidence="4"/>
<reference evidence="4" key="1">
    <citation type="submission" date="2023-07" db="EMBL/GenBank/DDBJ databases">
        <title>Bacterial whole genome sequence for Sphingobium sp. HBC34.</title>
        <authorList>
            <person name="Le V."/>
            <person name="Ko S.-R."/>
            <person name="Ahn C.-Y."/>
            <person name="Oh H.-M."/>
        </authorList>
    </citation>
    <scope>NUCLEOTIDE SEQUENCE</scope>
    <source>
        <strain evidence="4">HBC34</strain>
    </source>
</reference>
<dbReference type="PROSITE" id="PS50405">
    <property type="entry name" value="GST_CTER"/>
    <property type="match status" value="1"/>
</dbReference>
<evidence type="ECO:0000256" key="1">
    <source>
        <dbReference type="ARBA" id="ARBA00010007"/>
    </source>
</evidence>
<proteinExistence type="inferred from homology"/>